<dbReference type="InterPro" id="IPR002372">
    <property type="entry name" value="PQQ_rpt_dom"/>
</dbReference>
<dbReference type="PANTHER" id="PTHR34512:SF30">
    <property type="entry name" value="OUTER MEMBRANE PROTEIN ASSEMBLY FACTOR BAMB"/>
    <property type="match status" value="1"/>
</dbReference>
<dbReference type="Proteomes" id="UP000198327">
    <property type="component" value="Unassembled WGS sequence"/>
</dbReference>
<sequence length="436" mass="44917">MRGGRADFARVAALATTAMIAAAACGSGSDTVDAFAPGAWPAAHGDARNSSSTQHTGLSDTEFQWSRPLGGAVVSPVSIAANGQMFVGTYNDAGCNLFSFEIESGRKRWCNRVGPSAPTSTPLVDSVANVYVGDDGGFSSFNEHGQLRWRTPVYGVPRSAQFLGDGSVLAVTQLGQVNVFDTQTGALTVPIHDLIEPPAFLESPGTEFLPPNTGLDDCATGSAECPVGAAPAVDLDSGSIYLVLWRPGAIAPQLVSLSYDAHATPSITEKWSSELLPAAVTSSPVLSADGTTVYVADVDGRLTAYDASNGASKWAYGAGFGSSASPSVSADGSIVPAGGDGLLQSIRDDGDHATQVWARDDLQQVGLPVQSADDVVHTVTRRGDELVLTSLDTNSGDTVSQRPLPGAEGFTVGTSVGPDGQLVTSTYLGEIFTYAP</sequence>
<protein>
    <submittedName>
        <fullName evidence="3">Outer membrane protein assembly factor BamB, contains PQQ-like beta-propeller repeat</fullName>
    </submittedName>
</protein>
<feature type="domain" description="Pyrrolo-quinoline quinone repeat" evidence="2">
    <location>
        <begin position="269"/>
        <end position="409"/>
    </location>
</feature>
<evidence type="ECO:0000313" key="4">
    <source>
        <dbReference type="Proteomes" id="UP000198327"/>
    </source>
</evidence>
<dbReference type="AlphaFoldDB" id="A0A239DI86"/>
<dbReference type="InterPro" id="IPR011047">
    <property type="entry name" value="Quinoprotein_ADH-like_sf"/>
</dbReference>
<feature type="signal peptide" evidence="1">
    <location>
        <begin position="1"/>
        <end position="23"/>
    </location>
</feature>
<dbReference type="EMBL" id="FZOW01000001">
    <property type="protein sequence ID" value="SNS31681.1"/>
    <property type="molecule type" value="Genomic_DNA"/>
</dbReference>
<gene>
    <name evidence="3" type="ORF">SAMN05421642_101562</name>
</gene>
<dbReference type="PANTHER" id="PTHR34512">
    <property type="entry name" value="CELL SURFACE PROTEIN"/>
    <property type="match status" value="1"/>
</dbReference>
<keyword evidence="4" id="KW-1185">Reference proteome</keyword>
<dbReference type="SMART" id="SM00564">
    <property type="entry name" value="PQQ"/>
    <property type="match status" value="3"/>
</dbReference>
<feature type="domain" description="Pyrrolo-quinoline quinone repeat" evidence="2">
    <location>
        <begin position="62"/>
        <end position="186"/>
    </location>
</feature>
<reference evidence="4" key="1">
    <citation type="submission" date="2017-06" db="EMBL/GenBank/DDBJ databases">
        <authorList>
            <person name="Varghese N."/>
            <person name="Submissions S."/>
        </authorList>
    </citation>
    <scope>NUCLEOTIDE SEQUENCE [LARGE SCALE GENOMIC DNA]</scope>
    <source>
        <strain evidence="4">JCM 23211</strain>
    </source>
</reference>
<dbReference type="PROSITE" id="PS51257">
    <property type="entry name" value="PROKAR_LIPOPROTEIN"/>
    <property type="match status" value="1"/>
</dbReference>
<dbReference type="STRING" id="398843.A3K89_07640"/>
<name>A0A239DI86_9NOCA</name>
<evidence type="ECO:0000313" key="3">
    <source>
        <dbReference type="EMBL" id="SNS31681.1"/>
    </source>
</evidence>
<feature type="chain" id="PRO_5012014644" evidence="1">
    <location>
        <begin position="24"/>
        <end position="436"/>
    </location>
</feature>
<keyword evidence="1" id="KW-0732">Signal</keyword>
<dbReference type="InterPro" id="IPR015943">
    <property type="entry name" value="WD40/YVTN_repeat-like_dom_sf"/>
</dbReference>
<evidence type="ECO:0000256" key="1">
    <source>
        <dbReference type="SAM" id="SignalP"/>
    </source>
</evidence>
<accession>A0A239DI86</accession>
<dbReference type="SUPFAM" id="SSF50998">
    <property type="entry name" value="Quinoprotein alcohol dehydrogenase-like"/>
    <property type="match status" value="1"/>
</dbReference>
<evidence type="ECO:0000259" key="2">
    <source>
        <dbReference type="Pfam" id="PF13360"/>
    </source>
</evidence>
<dbReference type="Gene3D" id="2.130.10.10">
    <property type="entry name" value="YVTN repeat-like/Quinoprotein amine dehydrogenase"/>
    <property type="match status" value="2"/>
</dbReference>
<organism evidence="3 4">
    <name type="scientific">Rhodococcoides kyotonense</name>
    <dbReference type="NCBI Taxonomy" id="398843"/>
    <lineage>
        <taxon>Bacteria</taxon>
        <taxon>Bacillati</taxon>
        <taxon>Actinomycetota</taxon>
        <taxon>Actinomycetes</taxon>
        <taxon>Mycobacteriales</taxon>
        <taxon>Nocardiaceae</taxon>
        <taxon>Rhodococcoides</taxon>
    </lineage>
</organism>
<dbReference type="Pfam" id="PF13360">
    <property type="entry name" value="PQQ_2"/>
    <property type="match status" value="2"/>
</dbReference>
<proteinExistence type="predicted"/>
<dbReference type="InterPro" id="IPR018391">
    <property type="entry name" value="PQQ_b-propeller_rpt"/>
</dbReference>